<gene>
    <name evidence="7" type="ORF">CEY00_Acc20171</name>
</gene>
<dbReference type="GO" id="GO:0016020">
    <property type="term" value="C:membrane"/>
    <property type="evidence" value="ECO:0007669"/>
    <property type="project" value="UniProtKB-SubCell"/>
</dbReference>
<evidence type="ECO:0000256" key="3">
    <source>
        <dbReference type="ARBA" id="ARBA00022692"/>
    </source>
</evidence>
<keyword evidence="3 6" id="KW-0812">Transmembrane</keyword>
<feature type="transmembrane region" description="Helical" evidence="6">
    <location>
        <begin position="12"/>
        <end position="36"/>
    </location>
</feature>
<feature type="transmembrane region" description="Helical" evidence="6">
    <location>
        <begin position="48"/>
        <end position="69"/>
    </location>
</feature>
<keyword evidence="4 6" id="KW-1133">Transmembrane helix</keyword>
<dbReference type="GO" id="GO:0009734">
    <property type="term" value="P:auxin-activated signaling pathway"/>
    <property type="evidence" value="ECO:0007669"/>
    <property type="project" value="InterPro"/>
</dbReference>
<dbReference type="PANTHER" id="PTHR32191">
    <property type="entry name" value="TETRASPANIN-8-RELATED"/>
    <property type="match status" value="1"/>
</dbReference>
<name>A0A2R6Q8U2_ACTCC</name>
<comment type="subcellular location">
    <subcellularLocation>
        <location evidence="1">Membrane</location>
        <topology evidence="1">Multi-pass membrane protein</topology>
    </subcellularLocation>
</comment>
<dbReference type="STRING" id="1590841.A0A2R6Q8U2"/>
<dbReference type="OrthoDB" id="1738864at2759"/>
<dbReference type="AlphaFoldDB" id="A0A2R6Q8U2"/>
<dbReference type="InterPro" id="IPR018499">
    <property type="entry name" value="Tetraspanin/Peripherin"/>
</dbReference>
<dbReference type="OMA" id="SCKAVII"/>
<protein>
    <submittedName>
        <fullName evidence="7">Tetraspanin-8 like</fullName>
    </submittedName>
</protein>
<dbReference type="InterPro" id="IPR044991">
    <property type="entry name" value="TET_plant"/>
</dbReference>
<comment type="similarity">
    <text evidence="2">Belongs to the tetraspanin (TM4SF) family.</text>
</comment>
<evidence type="ECO:0000256" key="5">
    <source>
        <dbReference type="ARBA" id="ARBA00023136"/>
    </source>
</evidence>
<evidence type="ECO:0000313" key="7">
    <source>
        <dbReference type="EMBL" id="PSS04324.1"/>
    </source>
</evidence>
<dbReference type="Gramene" id="PSS04324">
    <property type="protein sequence ID" value="PSS04324"/>
    <property type="gene ID" value="CEY00_Acc20171"/>
</dbReference>
<comment type="caution">
    <text evidence="7">The sequence shown here is derived from an EMBL/GenBank/DDBJ whole genome shotgun (WGS) entry which is preliminary data.</text>
</comment>
<reference evidence="7 8" key="1">
    <citation type="submission" date="2017-07" db="EMBL/GenBank/DDBJ databases">
        <title>An improved, manually edited Actinidia chinensis var. chinensis (kiwifruit) genome highlights the challenges associated with draft genomes and gene prediction in plants.</title>
        <authorList>
            <person name="Pilkington S."/>
            <person name="Crowhurst R."/>
            <person name="Hilario E."/>
            <person name="Nardozza S."/>
            <person name="Fraser L."/>
            <person name="Peng Y."/>
            <person name="Gunaseelan K."/>
            <person name="Simpson R."/>
            <person name="Tahir J."/>
            <person name="Deroles S."/>
            <person name="Templeton K."/>
            <person name="Luo Z."/>
            <person name="Davy M."/>
            <person name="Cheng C."/>
            <person name="Mcneilage M."/>
            <person name="Scaglione D."/>
            <person name="Liu Y."/>
            <person name="Zhang Q."/>
            <person name="Datson P."/>
            <person name="De Silva N."/>
            <person name="Gardiner S."/>
            <person name="Bassett H."/>
            <person name="Chagne D."/>
            <person name="Mccallum J."/>
            <person name="Dzierzon H."/>
            <person name="Deng C."/>
            <person name="Wang Y.-Y."/>
            <person name="Barron N."/>
            <person name="Manako K."/>
            <person name="Bowen J."/>
            <person name="Foster T."/>
            <person name="Erridge Z."/>
            <person name="Tiffin H."/>
            <person name="Waite C."/>
            <person name="Davies K."/>
            <person name="Grierson E."/>
            <person name="Laing W."/>
            <person name="Kirk R."/>
            <person name="Chen X."/>
            <person name="Wood M."/>
            <person name="Montefiori M."/>
            <person name="Brummell D."/>
            <person name="Schwinn K."/>
            <person name="Catanach A."/>
            <person name="Fullerton C."/>
            <person name="Li D."/>
            <person name="Meiyalaghan S."/>
            <person name="Nieuwenhuizen N."/>
            <person name="Read N."/>
            <person name="Prakash R."/>
            <person name="Hunter D."/>
            <person name="Zhang H."/>
            <person name="Mckenzie M."/>
            <person name="Knabel M."/>
            <person name="Harris A."/>
            <person name="Allan A."/>
            <person name="Chen A."/>
            <person name="Janssen B."/>
            <person name="Plunkett B."/>
            <person name="Dwamena C."/>
            <person name="Voogd C."/>
            <person name="Leif D."/>
            <person name="Lafferty D."/>
            <person name="Souleyre E."/>
            <person name="Varkonyi-Gasic E."/>
            <person name="Gambi F."/>
            <person name="Hanley J."/>
            <person name="Yao J.-L."/>
            <person name="Cheung J."/>
            <person name="David K."/>
            <person name="Warren B."/>
            <person name="Marsh K."/>
            <person name="Snowden K."/>
            <person name="Lin-Wang K."/>
            <person name="Brian L."/>
            <person name="Martinez-Sanchez M."/>
            <person name="Wang M."/>
            <person name="Ileperuma N."/>
            <person name="Macnee N."/>
            <person name="Campin R."/>
            <person name="Mcatee P."/>
            <person name="Drummond R."/>
            <person name="Espley R."/>
            <person name="Ireland H."/>
            <person name="Wu R."/>
            <person name="Atkinson R."/>
            <person name="Karunairetnam S."/>
            <person name="Bulley S."/>
            <person name="Chunkath S."/>
            <person name="Hanley Z."/>
            <person name="Storey R."/>
            <person name="Thrimawithana A."/>
            <person name="Thomson S."/>
            <person name="David C."/>
            <person name="Testolin R."/>
        </authorList>
    </citation>
    <scope>NUCLEOTIDE SEQUENCE [LARGE SCALE GENOMIC DNA]</scope>
    <source>
        <strain evidence="8">cv. Red5</strain>
        <tissue evidence="7">Young leaf</tissue>
    </source>
</reference>
<reference evidence="8" key="2">
    <citation type="journal article" date="2018" name="BMC Genomics">
        <title>A manually annotated Actinidia chinensis var. chinensis (kiwifruit) genome highlights the challenges associated with draft genomes and gene prediction in plants.</title>
        <authorList>
            <person name="Pilkington S.M."/>
            <person name="Crowhurst R."/>
            <person name="Hilario E."/>
            <person name="Nardozza S."/>
            <person name="Fraser L."/>
            <person name="Peng Y."/>
            <person name="Gunaseelan K."/>
            <person name="Simpson R."/>
            <person name="Tahir J."/>
            <person name="Deroles S.C."/>
            <person name="Templeton K."/>
            <person name="Luo Z."/>
            <person name="Davy M."/>
            <person name="Cheng C."/>
            <person name="McNeilage M."/>
            <person name="Scaglione D."/>
            <person name="Liu Y."/>
            <person name="Zhang Q."/>
            <person name="Datson P."/>
            <person name="De Silva N."/>
            <person name="Gardiner S.E."/>
            <person name="Bassett H."/>
            <person name="Chagne D."/>
            <person name="McCallum J."/>
            <person name="Dzierzon H."/>
            <person name="Deng C."/>
            <person name="Wang Y.Y."/>
            <person name="Barron L."/>
            <person name="Manako K."/>
            <person name="Bowen J."/>
            <person name="Foster T.M."/>
            <person name="Erridge Z.A."/>
            <person name="Tiffin H."/>
            <person name="Waite C.N."/>
            <person name="Davies K.M."/>
            <person name="Grierson E.P."/>
            <person name="Laing W.A."/>
            <person name="Kirk R."/>
            <person name="Chen X."/>
            <person name="Wood M."/>
            <person name="Montefiori M."/>
            <person name="Brummell D.A."/>
            <person name="Schwinn K.E."/>
            <person name="Catanach A."/>
            <person name="Fullerton C."/>
            <person name="Li D."/>
            <person name="Meiyalaghan S."/>
            <person name="Nieuwenhuizen N."/>
            <person name="Read N."/>
            <person name="Prakash R."/>
            <person name="Hunter D."/>
            <person name="Zhang H."/>
            <person name="McKenzie M."/>
            <person name="Knabel M."/>
            <person name="Harris A."/>
            <person name="Allan A.C."/>
            <person name="Gleave A."/>
            <person name="Chen A."/>
            <person name="Janssen B.J."/>
            <person name="Plunkett B."/>
            <person name="Ampomah-Dwamena C."/>
            <person name="Voogd C."/>
            <person name="Leif D."/>
            <person name="Lafferty D."/>
            <person name="Souleyre E.J.F."/>
            <person name="Varkonyi-Gasic E."/>
            <person name="Gambi F."/>
            <person name="Hanley J."/>
            <person name="Yao J.L."/>
            <person name="Cheung J."/>
            <person name="David K.M."/>
            <person name="Warren B."/>
            <person name="Marsh K."/>
            <person name="Snowden K.C."/>
            <person name="Lin-Wang K."/>
            <person name="Brian L."/>
            <person name="Martinez-Sanchez M."/>
            <person name="Wang M."/>
            <person name="Ileperuma N."/>
            <person name="Macnee N."/>
            <person name="Campin R."/>
            <person name="McAtee P."/>
            <person name="Drummond R.S.M."/>
            <person name="Espley R.V."/>
            <person name="Ireland H.S."/>
            <person name="Wu R."/>
            <person name="Atkinson R.G."/>
            <person name="Karunairetnam S."/>
            <person name="Bulley S."/>
            <person name="Chunkath S."/>
            <person name="Hanley Z."/>
            <person name="Storey R."/>
            <person name="Thrimawithana A.H."/>
            <person name="Thomson S."/>
            <person name="David C."/>
            <person name="Testolin R."/>
            <person name="Huang H."/>
            <person name="Hellens R.P."/>
            <person name="Schaffer R.J."/>
        </authorList>
    </citation>
    <scope>NUCLEOTIDE SEQUENCE [LARGE SCALE GENOMIC DNA]</scope>
    <source>
        <strain evidence="8">cv. Red5</strain>
    </source>
</reference>
<sequence>MRRVDADADAGVRACSAAVNCIVALVMAILGTVSLIKYQGGHYEQVLHVPIIWVALAFAVISTFLSCYADVGCLMCANGCCSCLVTIFLFCFCIFALSVTHKGGGDKLPGIAYKEYRLEDYSKWLQHKVNNTKMWTKIRKCLVRRHACKKMTRDWANITLQQFYTKRLSSIESGCCKPSNACNFSYVSPTNWTTTANSTYTNPDCHAWNNDPNILCLDCQSCKAGVADKYKHNWFDGVQALT</sequence>
<dbReference type="EMBL" id="NKQK01000018">
    <property type="protein sequence ID" value="PSS04324.1"/>
    <property type="molecule type" value="Genomic_DNA"/>
</dbReference>
<keyword evidence="8" id="KW-1185">Reference proteome</keyword>
<feature type="transmembrane region" description="Helical" evidence="6">
    <location>
        <begin position="76"/>
        <end position="99"/>
    </location>
</feature>
<dbReference type="Pfam" id="PF00335">
    <property type="entry name" value="Tetraspanin"/>
    <property type="match status" value="1"/>
</dbReference>
<accession>A0A2R6Q8U2</accession>
<evidence type="ECO:0000256" key="4">
    <source>
        <dbReference type="ARBA" id="ARBA00022989"/>
    </source>
</evidence>
<evidence type="ECO:0000256" key="6">
    <source>
        <dbReference type="SAM" id="Phobius"/>
    </source>
</evidence>
<keyword evidence="5 6" id="KW-0472">Membrane</keyword>
<evidence type="ECO:0000256" key="1">
    <source>
        <dbReference type="ARBA" id="ARBA00004141"/>
    </source>
</evidence>
<organism evidence="7 8">
    <name type="scientific">Actinidia chinensis var. chinensis</name>
    <name type="common">Chinese soft-hair kiwi</name>
    <dbReference type="NCBI Taxonomy" id="1590841"/>
    <lineage>
        <taxon>Eukaryota</taxon>
        <taxon>Viridiplantae</taxon>
        <taxon>Streptophyta</taxon>
        <taxon>Embryophyta</taxon>
        <taxon>Tracheophyta</taxon>
        <taxon>Spermatophyta</taxon>
        <taxon>Magnoliopsida</taxon>
        <taxon>eudicotyledons</taxon>
        <taxon>Gunneridae</taxon>
        <taxon>Pentapetalae</taxon>
        <taxon>asterids</taxon>
        <taxon>Ericales</taxon>
        <taxon>Actinidiaceae</taxon>
        <taxon>Actinidia</taxon>
    </lineage>
</organism>
<dbReference type="InParanoid" id="A0A2R6Q8U2"/>
<dbReference type="Proteomes" id="UP000241394">
    <property type="component" value="Chromosome LG18"/>
</dbReference>
<proteinExistence type="inferred from homology"/>
<evidence type="ECO:0000313" key="8">
    <source>
        <dbReference type="Proteomes" id="UP000241394"/>
    </source>
</evidence>
<evidence type="ECO:0000256" key="2">
    <source>
        <dbReference type="ARBA" id="ARBA00006840"/>
    </source>
</evidence>